<gene>
    <name evidence="2" type="ORF">AOPFMNJM_1672</name>
</gene>
<keyword evidence="3" id="KW-1185">Reference proteome</keyword>
<keyword evidence="1" id="KW-1133">Transmembrane helix</keyword>
<evidence type="ECO:0008006" key="4">
    <source>
        <dbReference type="Google" id="ProtNLM"/>
    </source>
</evidence>
<protein>
    <recommendedName>
        <fullName evidence="4">LamG domain-containing protein</fullName>
    </recommendedName>
</protein>
<dbReference type="RefSeq" id="WP_238275026.1">
    <property type="nucleotide sequence ID" value="NZ_BPQR01000027.1"/>
</dbReference>
<evidence type="ECO:0000313" key="3">
    <source>
        <dbReference type="Proteomes" id="UP001055102"/>
    </source>
</evidence>
<accession>A0ABQ4ST46</accession>
<reference evidence="2" key="1">
    <citation type="journal article" date="2021" name="Front. Microbiol.">
        <title>Comprehensive Comparative Genomics and Phenotyping of Methylobacterium Species.</title>
        <authorList>
            <person name="Alessa O."/>
            <person name="Ogura Y."/>
            <person name="Fujitani Y."/>
            <person name="Takami H."/>
            <person name="Hayashi T."/>
            <person name="Sahin N."/>
            <person name="Tani A."/>
        </authorList>
    </citation>
    <scope>NUCLEOTIDE SEQUENCE</scope>
    <source>
        <strain evidence="2">LMG 23639</strain>
    </source>
</reference>
<evidence type="ECO:0000256" key="1">
    <source>
        <dbReference type="SAM" id="Phobius"/>
    </source>
</evidence>
<name>A0ABQ4ST46_9HYPH</name>
<dbReference type="EMBL" id="BPQR01000027">
    <property type="protein sequence ID" value="GJE06356.1"/>
    <property type="molecule type" value="Genomic_DNA"/>
</dbReference>
<proteinExistence type="predicted"/>
<keyword evidence="1" id="KW-0812">Transmembrane</keyword>
<reference evidence="2" key="2">
    <citation type="submission" date="2021-08" db="EMBL/GenBank/DDBJ databases">
        <authorList>
            <person name="Tani A."/>
            <person name="Ola A."/>
            <person name="Ogura Y."/>
            <person name="Katsura K."/>
            <person name="Hayashi T."/>
        </authorList>
    </citation>
    <scope>NUCLEOTIDE SEQUENCE</scope>
    <source>
        <strain evidence="2">LMG 23639</strain>
    </source>
</reference>
<sequence>MAYRHRSVVRTGQAPVPGGGVVSAYLYPTNDAAAVVEAPNYFNDPRFRVGDMIEAVVDRLNTPKVKHYLISSVAAGAIAVSLLAGWALEQAAFDIDFANDRAVSNGALLASSGDGLTFTRNSVKLMDDLSGTYGSVGVNVRGRTNKGALYEPASTNVLTNSGMAGAAAGAPGTMPNAWIPAGTLATAFSASGITFNVVSVFQERGLDFIRIRLTTGAGTTTGAASQFILHENAASAAAQNQSWTGSGFLRVAGGSTAGFSVVGLRSRSLATTGAQTSSVQNDYKSILNGNIQRLSIYNTVPADAALVTDRLQQGIQLNWPSGVAIELTLDIGTPQLERDRLSSPIRTTTGGLPRSADSDTATLSSALTSATFCGVFRPLDLLEGGTLVRLGTSSDCLILRIHSTDRTRLQAYSIVGGVAQGSAATAVGSLASDTRYAFAVSYAPGRIALSLNGGAVVAATPAAMPAGMSALAVGGGAFPVNGYIERLACQPFAVSDAELQRLATLATYGG</sequence>
<comment type="caution">
    <text evidence="2">The sequence shown here is derived from an EMBL/GenBank/DDBJ whole genome shotgun (WGS) entry which is preliminary data.</text>
</comment>
<feature type="transmembrane region" description="Helical" evidence="1">
    <location>
        <begin position="68"/>
        <end position="88"/>
    </location>
</feature>
<evidence type="ECO:0000313" key="2">
    <source>
        <dbReference type="EMBL" id="GJE06356.1"/>
    </source>
</evidence>
<keyword evidence="1" id="KW-0472">Membrane</keyword>
<organism evidence="2 3">
    <name type="scientific">Methylobacterium jeotgali</name>
    <dbReference type="NCBI Taxonomy" id="381630"/>
    <lineage>
        <taxon>Bacteria</taxon>
        <taxon>Pseudomonadati</taxon>
        <taxon>Pseudomonadota</taxon>
        <taxon>Alphaproteobacteria</taxon>
        <taxon>Hyphomicrobiales</taxon>
        <taxon>Methylobacteriaceae</taxon>
        <taxon>Methylobacterium</taxon>
    </lineage>
</organism>
<dbReference type="Proteomes" id="UP001055102">
    <property type="component" value="Unassembled WGS sequence"/>
</dbReference>